<sequence>MNKNSIICRMQGLKLRTVQHIKKTDPRRYNSLLSSSLCAELNIDSKSLEDFYNLGVNASDIYEALRYLKNHKRLENDNFSHSPFQDVNEQFLMLTRINAELEHYNLEGQRIQIFPDSPIELNTVTAVSYLIVASESEVLGGGHFSANQSLNSMFQPIPYTVDQNIVNVLNTLQLEGFKVKTSPLMYKDFSLGVWWEVAEDKETVSAIFYGDIDDSQKKWGIQTNNDGERIVYLEGLIFEIDKIMSGSGHISVLSLLFNLRVLIKKSTGNKASKAKQIEYIETIKAAIDGAHEVDSLEDFIEAHINFIINYLLFCQRPYLYEAIEQLQVVKMENVLFTKDFYSTNRMLQEYAMKNTKDGHGFNVLKVPVKIESEENNKDIIDFVTDKSIEISFDDFYTRKEWATREKNDESLEVENLYNEYKDIYDFIVENLDKKMYLNYLGKKKDGCSLEEFVIKNIESLSLVSQKIVEKEVDVYPHDKMMSFLIPIHNLIEFSKSQAENNQL</sequence>
<accession>A0A2A4TAM3</accession>
<dbReference type="EMBL" id="NVSR01000007">
    <property type="protein sequence ID" value="PCI30175.1"/>
    <property type="molecule type" value="Genomic_DNA"/>
</dbReference>
<organism evidence="1 2">
    <name type="scientific">SAR324 cluster bacterium</name>
    <dbReference type="NCBI Taxonomy" id="2024889"/>
    <lineage>
        <taxon>Bacteria</taxon>
        <taxon>Deltaproteobacteria</taxon>
        <taxon>SAR324 cluster</taxon>
    </lineage>
</organism>
<evidence type="ECO:0000313" key="2">
    <source>
        <dbReference type="Proteomes" id="UP000218113"/>
    </source>
</evidence>
<comment type="caution">
    <text evidence="1">The sequence shown here is derived from an EMBL/GenBank/DDBJ whole genome shotgun (WGS) entry which is preliminary data.</text>
</comment>
<dbReference type="Proteomes" id="UP000218113">
    <property type="component" value="Unassembled WGS sequence"/>
</dbReference>
<protein>
    <submittedName>
        <fullName evidence="1">Uncharacterized protein</fullName>
    </submittedName>
</protein>
<evidence type="ECO:0000313" key="1">
    <source>
        <dbReference type="EMBL" id="PCI30175.1"/>
    </source>
</evidence>
<dbReference type="AlphaFoldDB" id="A0A2A4TAM3"/>
<proteinExistence type="predicted"/>
<reference evidence="2" key="1">
    <citation type="submission" date="2017-08" db="EMBL/GenBank/DDBJ databases">
        <title>A dynamic microbial community with high functional redundancy inhabits the cold, oxic subseafloor aquifer.</title>
        <authorList>
            <person name="Tully B.J."/>
            <person name="Wheat C.G."/>
            <person name="Glazer B.T."/>
            <person name="Huber J.A."/>
        </authorList>
    </citation>
    <scope>NUCLEOTIDE SEQUENCE [LARGE SCALE GENOMIC DNA]</scope>
</reference>
<gene>
    <name evidence="1" type="ORF">COB67_02500</name>
</gene>
<name>A0A2A4TAM3_9DELT</name>